<protein>
    <submittedName>
        <fullName evidence="2">Acetyltransferase</fullName>
    </submittedName>
</protein>
<feature type="domain" description="N-acetyltransferase" evidence="1">
    <location>
        <begin position="18"/>
        <end position="175"/>
    </location>
</feature>
<comment type="caution">
    <text evidence="2">The sequence shown here is derived from an EMBL/GenBank/DDBJ whole genome shotgun (WGS) entry which is preliminary data.</text>
</comment>
<proteinExistence type="predicted"/>
<sequence>MNIKTILAEHQILETERLILRKFEMSDAPDLFEIWSNPDVTEGTGTNPDVQLDQSKDRIANYFIPEALIVWALENKLNGKMIGFVELHINGDQGELGWMLNQKFWGKGFAPEAASAIQELAFHNLNLNIVTASCNIENTKSSRVMEKLGLKKMANTWAFFHNSYHLSAYYAQTKEDYEANYE</sequence>
<dbReference type="PANTHER" id="PTHR43792:SF1">
    <property type="entry name" value="N-ACETYLTRANSFERASE DOMAIN-CONTAINING PROTEIN"/>
    <property type="match status" value="1"/>
</dbReference>
<dbReference type="InterPro" id="IPR016181">
    <property type="entry name" value="Acyl_CoA_acyltransferase"/>
</dbReference>
<organism evidence="2 3">
    <name type="scientific">Lactococcus fujiensis JCM 16395</name>
    <dbReference type="NCBI Taxonomy" id="1291764"/>
    <lineage>
        <taxon>Bacteria</taxon>
        <taxon>Bacillati</taxon>
        <taxon>Bacillota</taxon>
        <taxon>Bacilli</taxon>
        <taxon>Lactobacillales</taxon>
        <taxon>Streptococcaceae</taxon>
        <taxon>Lactococcus</taxon>
    </lineage>
</organism>
<dbReference type="PANTHER" id="PTHR43792">
    <property type="entry name" value="GNAT FAMILY, PUTATIVE (AFU_ORTHOLOGUE AFUA_3G00765)-RELATED-RELATED"/>
    <property type="match status" value="1"/>
</dbReference>
<dbReference type="EMBL" id="JXJU01000009">
    <property type="protein sequence ID" value="PCR99346.1"/>
    <property type="molecule type" value="Genomic_DNA"/>
</dbReference>
<keyword evidence="2" id="KW-0808">Transferase</keyword>
<evidence type="ECO:0000259" key="1">
    <source>
        <dbReference type="PROSITE" id="PS51186"/>
    </source>
</evidence>
<accession>A0A2A5RJQ4</accession>
<dbReference type="AlphaFoldDB" id="A0A2A5RJQ4"/>
<dbReference type="Proteomes" id="UP000218181">
    <property type="component" value="Unassembled WGS sequence"/>
</dbReference>
<dbReference type="InterPro" id="IPR000182">
    <property type="entry name" value="GNAT_dom"/>
</dbReference>
<name>A0A2A5RJQ4_9LACT</name>
<dbReference type="SUPFAM" id="SSF55729">
    <property type="entry name" value="Acyl-CoA N-acyltransferases (Nat)"/>
    <property type="match status" value="1"/>
</dbReference>
<dbReference type="OrthoDB" id="9798081at2"/>
<dbReference type="Pfam" id="PF13302">
    <property type="entry name" value="Acetyltransf_3"/>
    <property type="match status" value="1"/>
</dbReference>
<gene>
    <name evidence="2" type="ORF">RT41_GL001987</name>
</gene>
<dbReference type="RefSeq" id="WP_054639330.1">
    <property type="nucleotide sequence ID" value="NZ_BBAL01000004.1"/>
</dbReference>
<dbReference type="InterPro" id="IPR051531">
    <property type="entry name" value="N-acetyltransferase"/>
</dbReference>
<keyword evidence="3" id="KW-1185">Reference proteome</keyword>
<dbReference type="PROSITE" id="PS51186">
    <property type="entry name" value="GNAT"/>
    <property type="match status" value="1"/>
</dbReference>
<evidence type="ECO:0000313" key="3">
    <source>
        <dbReference type="Proteomes" id="UP000218181"/>
    </source>
</evidence>
<dbReference type="STRING" id="1291764.GCA_001311235_01441"/>
<reference evidence="2 3" key="1">
    <citation type="submission" date="2014-12" db="EMBL/GenBank/DDBJ databases">
        <title>Draft genome sequences of 10 type strains of Lactococcus.</title>
        <authorList>
            <person name="Sun Z."/>
            <person name="Zhong Z."/>
            <person name="Liu W."/>
            <person name="Zhang W."/>
            <person name="Zhang H."/>
        </authorList>
    </citation>
    <scope>NUCLEOTIDE SEQUENCE [LARGE SCALE GENOMIC DNA]</scope>
    <source>
        <strain evidence="2 3">JCM 16395</strain>
    </source>
</reference>
<evidence type="ECO:0000313" key="2">
    <source>
        <dbReference type="EMBL" id="PCR99346.1"/>
    </source>
</evidence>
<dbReference type="Gene3D" id="3.40.630.30">
    <property type="match status" value="1"/>
</dbReference>
<dbReference type="GO" id="GO:0016747">
    <property type="term" value="F:acyltransferase activity, transferring groups other than amino-acyl groups"/>
    <property type="evidence" value="ECO:0007669"/>
    <property type="project" value="InterPro"/>
</dbReference>